<dbReference type="FunFam" id="2.40.10.10:FF:000034">
    <property type="entry name" value="Eupolytin"/>
    <property type="match status" value="1"/>
</dbReference>
<dbReference type="SUPFAM" id="SSF50494">
    <property type="entry name" value="Trypsin-like serine proteases"/>
    <property type="match status" value="1"/>
</dbReference>
<keyword evidence="1 7" id="KW-0645">Protease</keyword>
<keyword evidence="8" id="KW-0732">Signal</keyword>
<evidence type="ECO:0000256" key="5">
    <source>
        <dbReference type="ARBA" id="ARBA00023157"/>
    </source>
</evidence>
<evidence type="ECO:0000313" key="10">
    <source>
        <dbReference type="EnsemblMetazoa" id="ENSAATROPP014082"/>
    </source>
</evidence>
<keyword evidence="11" id="KW-1185">Reference proteome</keyword>
<comment type="similarity">
    <text evidence="6">Belongs to the peptidase S1 family. CLIP subfamily.</text>
</comment>
<evidence type="ECO:0000256" key="6">
    <source>
        <dbReference type="ARBA" id="ARBA00024195"/>
    </source>
</evidence>
<keyword evidence="3 7" id="KW-0378">Hydrolase</keyword>
<dbReference type="InterPro" id="IPR050430">
    <property type="entry name" value="Peptidase_S1"/>
</dbReference>
<organism evidence="10 11">
    <name type="scientific">Anopheles atroparvus</name>
    <name type="common">European mosquito</name>
    <dbReference type="NCBI Taxonomy" id="41427"/>
    <lineage>
        <taxon>Eukaryota</taxon>
        <taxon>Metazoa</taxon>
        <taxon>Ecdysozoa</taxon>
        <taxon>Arthropoda</taxon>
        <taxon>Hexapoda</taxon>
        <taxon>Insecta</taxon>
        <taxon>Pterygota</taxon>
        <taxon>Neoptera</taxon>
        <taxon>Endopterygota</taxon>
        <taxon>Diptera</taxon>
        <taxon>Nematocera</taxon>
        <taxon>Culicoidea</taxon>
        <taxon>Culicidae</taxon>
        <taxon>Anophelinae</taxon>
        <taxon>Anopheles</taxon>
    </lineage>
</organism>
<dbReference type="InterPro" id="IPR001254">
    <property type="entry name" value="Trypsin_dom"/>
</dbReference>
<feature type="chain" id="PRO_5042501759" description="Peptidase S1 domain-containing protein" evidence="8">
    <location>
        <begin position="21"/>
        <end position="256"/>
    </location>
</feature>
<dbReference type="GO" id="GO:0007586">
    <property type="term" value="P:digestion"/>
    <property type="evidence" value="ECO:0007669"/>
    <property type="project" value="UniProtKB-KW"/>
</dbReference>
<dbReference type="GO" id="GO:0004252">
    <property type="term" value="F:serine-type endopeptidase activity"/>
    <property type="evidence" value="ECO:0007669"/>
    <property type="project" value="InterPro"/>
</dbReference>
<sequence>MMQQAVGVLFFLLLCGGVYGQNLTLAGGAPSGRIVNGTTASQRYPFLVALLNKDGQFCGASIITLTHALTAAHCLEDYPAPDSLALRGGSNSDKSGGVIFYVGYYVLHPNYNKASLDQDAAIITIIGSFGGYPNIGVIPLQESEIAPTWCYAVGWGYTDGTAQTNPDSLQFAFLELQSFSKCYAAWGRGYTPQMICAKTPNVDICNGDSGGPLVCNNRLTGIASFVYDNCTGIKPAVFAKVASPSIRSFIRANAGI</sequence>
<evidence type="ECO:0000256" key="7">
    <source>
        <dbReference type="RuleBase" id="RU363034"/>
    </source>
</evidence>
<dbReference type="PRINTS" id="PR00722">
    <property type="entry name" value="CHYMOTRYPSIN"/>
</dbReference>
<dbReference type="Gene3D" id="2.40.10.10">
    <property type="entry name" value="Trypsin-like serine proteases"/>
    <property type="match status" value="1"/>
</dbReference>
<evidence type="ECO:0000259" key="9">
    <source>
        <dbReference type="PROSITE" id="PS50240"/>
    </source>
</evidence>
<dbReference type="InterPro" id="IPR033116">
    <property type="entry name" value="TRYPSIN_SER"/>
</dbReference>
<evidence type="ECO:0000256" key="1">
    <source>
        <dbReference type="ARBA" id="ARBA00022670"/>
    </source>
</evidence>
<feature type="signal peptide" evidence="8">
    <location>
        <begin position="1"/>
        <end position="20"/>
    </location>
</feature>
<reference evidence="10" key="1">
    <citation type="submission" date="2024-04" db="UniProtKB">
        <authorList>
            <consortium name="EnsemblMetazoa"/>
        </authorList>
    </citation>
    <scope>IDENTIFICATION</scope>
    <source>
        <strain evidence="10">EBRO</strain>
    </source>
</reference>
<dbReference type="GO" id="GO:0006508">
    <property type="term" value="P:proteolysis"/>
    <property type="evidence" value="ECO:0007669"/>
    <property type="project" value="UniProtKB-KW"/>
</dbReference>
<evidence type="ECO:0000256" key="4">
    <source>
        <dbReference type="ARBA" id="ARBA00022825"/>
    </source>
</evidence>
<proteinExistence type="inferred from homology"/>
<dbReference type="PROSITE" id="PS00134">
    <property type="entry name" value="TRYPSIN_HIS"/>
    <property type="match status" value="1"/>
</dbReference>
<dbReference type="EnsemblMetazoa" id="ENSAATROPT016032">
    <property type="protein sequence ID" value="ENSAATROPP014082"/>
    <property type="gene ID" value="ENSAATROPG013121"/>
</dbReference>
<dbReference type="Pfam" id="PF00089">
    <property type="entry name" value="Trypsin"/>
    <property type="match status" value="1"/>
</dbReference>
<dbReference type="InterPro" id="IPR009003">
    <property type="entry name" value="Peptidase_S1_PA"/>
</dbReference>
<feature type="domain" description="Peptidase S1" evidence="9">
    <location>
        <begin position="34"/>
        <end position="255"/>
    </location>
</feature>
<dbReference type="InterPro" id="IPR018114">
    <property type="entry name" value="TRYPSIN_HIS"/>
</dbReference>
<dbReference type="CDD" id="cd00190">
    <property type="entry name" value="Tryp_SPc"/>
    <property type="match status" value="1"/>
</dbReference>
<dbReference type="AlphaFoldDB" id="A0AAG5DRW6"/>
<dbReference type="SMART" id="SM00020">
    <property type="entry name" value="Tryp_SPc"/>
    <property type="match status" value="1"/>
</dbReference>
<dbReference type="PANTHER" id="PTHR24276">
    <property type="entry name" value="POLYSERASE-RELATED"/>
    <property type="match status" value="1"/>
</dbReference>
<evidence type="ECO:0000256" key="8">
    <source>
        <dbReference type="SAM" id="SignalP"/>
    </source>
</evidence>
<accession>A0AAG5DRW6</accession>
<dbReference type="Proteomes" id="UP000075880">
    <property type="component" value="Unassembled WGS sequence"/>
</dbReference>
<keyword evidence="4 7" id="KW-0720">Serine protease</keyword>
<dbReference type="InterPro" id="IPR001314">
    <property type="entry name" value="Peptidase_S1A"/>
</dbReference>
<evidence type="ECO:0000256" key="3">
    <source>
        <dbReference type="ARBA" id="ARBA00022801"/>
    </source>
</evidence>
<dbReference type="PROSITE" id="PS00135">
    <property type="entry name" value="TRYPSIN_SER"/>
    <property type="match status" value="1"/>
</dbReference>
<keyword evidence="2" id="KW-0222">Digestion</keyword>
<evidence type="ECO:0000256" key="2">
    <source>
        <dbReference type="ARBA" id="ARBA00022757"/>
    </source>
</evidence>
<dbReference type="PANTHER" id="PTHR24276:SF96">
    <property type="entry name" value="PEPTIDASE S1 DOMAIN-CONTAINING PROTEIN"/>
    <property type="match status" value="1"/>
</dbReference>
<evidence type="ECO:0000313" key="11">
    <source>
        <dbReference type="Proteomes" id="UP000075880"/>
    </source>
</evidence>
<keyword evidence="5" id="KW-1015">Disulfide bond</keyword>
<dbReference type="InterPro" id="IPR043504">
    <property type="entry name" value="Peptidase_S1_PA_chymotrypsin"/>
</dbReference>
<name>A0AAG5DRW6_ANOAO</name>
<protein>
    <recommendedName>
        <fullName evidence="9">Peptidase S1 domain-containing protein</fullName>
    </recommendedName>
</protein>
<dbReference type="PROSITE" id="PS50240">
    <property type="entry name" value="TRYPSIN_DOM"/>
    <property type="match status" value="1"/>
</dbReference>